<keyword evidence="2" id="KW-1185">Reference proteome</keyword>
<dbReference type="AlphaFoldDB" id="A0AA36CL30"/>
<reference evidence="1" key="1">
    <citation type="submission" date="2023-06" db="EMBL/GenBank/DDBJ databases">
        <authorList>
            <person name="Delattre M."/>
        </authorList>
    </citation>
    <scope>NUCLEOTIDE SEQUENCE</scope>
    <source>
        <strain evidence="1">AF72</strain>
    </source>
</reference>
<name>A0AA36CL30_9BILA</name>
<feature type="non-terminal residue" evidence="1">
    <location>
        <position position="1"/>
    </location>
</feature>
<accession>A0AA36CL30</accession>
<protein>
    <submittedName>
        <fullName evidence="1">Uncharacterized protein</fullName>
    </submittedName>
</protein>
<evidence type="ECO:0000313" key="2">
    <source>
        <dbReference type="Proteomes" id="UP001177023"/>
    </source>
</evidence>
<sequence length="68" mass="7903">MFLVFEGRHWRKRETNGPAHLFTITNPRKETAAFAFRLLWDTAMAEARSVADNTMPTQVYFLDEDDAP</sequence>
<evidence type="ECO:0000313" key="1">
    <source>
        <dbReference type="EMBL" id="CAJ0571056.1"/>
    </source>
</evidence>
<comment type="caution">
    <text evidence="1">The sequence shown here is derived from an EMBL/GenBank/DDBJ whole genome shotgun (WGS) entry which is preliminary data.</text>
</comment>
<organism evidence="1 2">
    <name type="scientific">Mesorhabditis spiculigera</name>
    <dbReference type="NCBI Taxonomy" id="96644"/>
    <lineage>
        <taxon>Eukaryota</taxon>
        <taxon>Metazoa</taxon>
        <taxon>Ecdysozoa</taxon>
        <taxon>Nematoda</taxon>
        <taxon>Chromadorea</taxon>
        <taxon>Rhabditida</taxon>
        <taxon>Rhabditina</taxon>
        <taxon>Rhabditomorpha</taxon>
        <taxon>Rhabditoidea</taxon>
        <taxon>Rhabditidae</taxon>
        <taxon>Mesorhabditinae</taxon>
        <taxon>Mesorhabditis</taxon>
    </lineage>
</organism>
<gene>
    <name evidence="1" type="ORF">MSPICULIGERA_LOCUS9481</name>
</gene>
<dbReference type="EMBL" id="CATQJA010002530">
    <property type="protein sequence ID" value="CAJ0571056.1"/>
    <property type="molecule type" value="Genomic_DNA"/>
</dbReference>
<proteinExistence type="predicted"/>
<dbReference type="Proteomes" id="UP001177023">
    <property type="component" value="Unassembled WGS sequence"/>
</dbReference>